<proteinExistence type="predicted"/>
<dbReference type="AlphaFoldDB" id="A0A1H8NM26"/>
<dbReference type="InterPro" id="IPR004675">
    <property type="entry name" value="AhpD_core"/>
</dbReference>
<feature type="domain" description="Carboxymuconolactone decarboxylase-like" evidence="1">
    <location>
        <begin position="22"/>
        <end position="100"/>
    </location>
</feature>
<organism evidence="2 3">
    <name type="scientific">Paracoccus alcaliphilus</name>
    <dbReference type="NCBI Taxonomy" id="34002"/>
    <lineage>
        <taxon>Bacteria</taxon>
        <taxon>Pseudomonadati</taxon>
        <taxon>Pseudomonadota</taxon>
        <taxon>Alphaproteobacteria</taxon>
        <taxon>Rhodobacterales</taxon>
        <taxon>Paracoccaceae</taxon>
        <taxon>Paracoccus</taxon>
    </lineage>
</organism>
<dbReference type="PANTHER" id="PTHR33930:SF8">
    <property type="entry name" value="4-CARBOXYMUCONOLACTONE DECARBOXYLASE"/>
    <property type="match status" value="1"/>
</dbReference>
<name>A0A1H8NM26_9RHOB</name>
<dbReference type="NCBIfam" id="TIGR00778">
    <property type="entry name" value="ahpD_dom"/>
    <property type="match status" value="1"/>
</dbReference>
<accession>A0A1H8NM26</accession>
<dbReference type="OrthoDB" id="9801997at2"/>
<reference evidence="2 3" key="1">
    <citation type="submission" date="2016-10" db="EMBL/GenBank/DDBJ databases">
        <authorList>
            <person name="de Groot N.N."/>
        </authorList>
    </citation>
    <scope>NUCLEOTIDE SEQUENCE [LARGE SCALE GENOMIC DNA]</scope>
    <source>
        <strain evidence="2 3">DSM 8512</strain>
    </source>
</reference>
<sequence>MTDITLPKATAALGAKRHALAPEIDDAFLALSKKVFADGALDRRTKQLIAIAVAHVTQCPWCIEGHTRGAKRAGASNEQIMEAIWVAAEMRAGAAYAHANKTLAVLEQIDGD</sequence>
<dbReference type="RefSeq" id="WP_090617581.1">
    <property type="nucleotide sequence ID" value="NZ_CP067124.1"/>
</dbReference>
<dbReference type="SUPFAM" id="SSF69118">
    <property type="entry name" value="AhpD-like"/>
    <property type="match status" value="1"/>
</dbReference>
<dbReference type="PANTHER" id="PTHR33930">
    <property type="entry name" value="ALKYL HYDROPEROXIDE REDUCTASE AHPD"/>
    <property type="match status" value="1"/>
</dbReference>
<keyword evidence="3" id="KW-1185">Reference proteome</keyword>
<gene>
    <name evidence="2" type="ORF">SAMN04489859_106413</name>
</gene>
<dbReference type="Pfam" id="PF02627">
    <property type="entry name" value="CMD"/>
    <property type="match status" value="1"/>
</dbReference>
<dbReference type="GO" id="GO:0051920">
    <property type="term" value="F:peroxiredoxin activity"/>
    <property type="evidence" value="ECO:0007669"/>
    <property type="project" value="InterPro"/>
</dbReference>
<dbReference type="Gene3D" id="1.20.1290.10">
    <property type="entry name" value="AhpD-like"/>
    <property type="match status" value="1"/>
</dbReference>
<dbReference type="STRING" id="34002.SAMN04489859_106413"/>
<keyword evidence="2" id="KW-0575">Peroxidase</keyword>
<dbReference type="InterPro" id="IPR003779">
    <property type="entry name" value="CMD-like"/>
</dbReference>
<dbReference type="InterPro" id="IPR029032">
    <property type="entry name" value="AhpD-like"/>
</dbReference>
<dbReference type="Proteomes" id="UP000199054">
    <property type="component" value="Unassembled WGS sequence"/>
</dbReference>
<evidence type="ECO:0000313" key="3">
    <source>
        <dbReference type="Proteomes" id="UP000199054"/>
    </source>
</evidence>
<evidence type="ECO:0000259" key="1">
    <source>
        <dbReference type="Pfam" id="PF02627"/>
    </source>
</evidence>
<evidence type="ECO:0000313" key="2">
    <source>
        <dbReference type="EMBL" id="SEO30569.1"/>
    </source>
</evidence>
<dbReference type="EMBL" id="FODE01000064">
    <property type="protein sequence ID" value="SEO30569.1"/>
    <property type="molecule type" value="Genomic_DNA"/>
</dbReference>
<protein>
    <submittedName>
        <fullName evidence="2">Alkylhydroperoxidase AhpD family core domain-containing protein</fullName>
    </submittedName>
</protein>
<keyword evidence="2" id="KW-0560">Oxidoreductase</keyword>